<dbReference type="EMBL" id="QSKL01000014">
    <property type="protein sequence ID" value="RHE58615.1"/>
    <property type="molecule type" value="Genomic_DNA"/>
</dbReference>
<sequence>MKNGNPVLTVWSCGGVTSDKNVAQMRLTGAGEFPLSATFTLANGEQVTEELGTVIVKDFNLPQIVLDLIGEDGEKTWTWADQSFFGLGGYEADPGPAWFAASVEIMDMFTLYMPTINHLTGESTGSMTLDIDGNFSVAPTGRTGTFTYDFDDIVPNWSVGKLKVTAPILYGTAIALVGEGAAPTYLPTEFFIVKCDANNLVLAAPAEEGQALYPWAACTFWCFKPKP</sequence>
<gene>
    <name evidence="1" type="ORF">DW729_13930</name>
</gene>
<dbReference type="Proteomes" id="UP000284640">
    <property type="component" value="Unassembled WGS sequence"/>
</dbReference>
<protein>
    <submittedName>
        <fullName evidence="1">Uncharacterized protein</fullName>
    </submittedName>
</protein>
<evidence type="ECO:0000313" key="1">
    <source>
        <dbReference type="EMBL" id="RHE58615.1"/>
    </source>
</evidence>
<evidence type="ECO:0000313" key="2">
    <source>
        <dbReference type="Proteomes" id="UP000284640"/>
    </source>
</evidence>
<accession>A0A414JMB8</accession>
<name>A0A414JMB8_BACUN</name>
<reference evidence="1 2" key="1">
    <citation type="submission" date="2018-08" db="EMBL/GenBank/DDBJ databases">
        <title>A genome reference for cultivated species of the human gut microbiota.</title>
        <authorList>
            <person name="Zou Y."/>
            <person name="Xue W."/>
            <person name="Luo G."/>
        </authorList>
    </citation>
    <scope>NUCLEOTIDE SEQUENCE [LARGE SCALE GENOMIC DNA]</scope>
    <source>
        <strain evidence="1 2">AM27-46</strain>
    </source>
</reference>
<comment type="caution">
    <text evidence="1">The sequence shown here is derived from an EMBL/GenBank/DDBJ whole genome shotgun (WGS) entry which is preliminary data.</text>
</comment>
<proteinExistence type="predicted"/>
<dbReference type="AlphaFoldDB" id="A0A414JMB8"/>
<organism evidence="1 2">
    <name type="scientific">Bacteroides uniformis</name>
    <dbReference type="NCBI Taxonomy" id="820"/>
    <lineage>
        <taxon>Bacteria</taxon>
        <taxon>Pseudomonadati</taxon>
        <taxon>Bacteroidota</taxon>
        <taxon>Bacteroidia</taxon>
        <taxon>Bacteroidales</taxon>
        <taxon>Bacteroidaceae</taxon>
        <taxon>Bacteroides</taxon>
    </lineage>
</organism>